<evidence type="ECO:0000313" key="2">
    <source>
        <dbReference type="Proteomes" id="UP000538292"/>
    </source>
</evidence>
<accession>A0A7W1XSN4</accession>
<protein>
    <submittedName>
        <fullName evidence="1">DUF177 domain-containing protein</fullName>
    </submittedName>
</protein>
<keyword evidence="2" id="KW-1185">Reference proteome</keyword>
<evidence type="ECO:0000313" key="1">
    <source>
        <dbReference type="EMBL" id="MBA4602417.1"/>
    </source>
</evidence>
<name>A0A7W1XSN4_9BACL</name>
<gene>
    <name evidence="1" type="ORF">H2C83_08830</name>
</gene>
<dbReference type="PANTHER" id="PTHR34374:SF1">
    <property type="entry name" value="LARGE RIBOSOMAL RNA SUBUNIT ACCUMULATION PROTEIN YCED HOMOLOG 1, CHLOROPLASTIC"/>
    <property type="match status" value="1"/>
</dbReference>
<dbReference type="Proteomes" id="UP000538292">
    <property type="component" value="Unassembled WGS sequence"/>
</dbReference>
<dbReference type="InterPro" id="IPR003772">
    <property type="entry name" value="YceD"/>
</dbReference>
<comment type="caution">
    <text evidence="1">The sequence shown here is derived from an EMBL/GenBank/DDBJ whole genome shotgun (WGS) entry which is preliminary data.</text>
</comment>
<dbReference type="Pfam" id="PF02620">
    <property type="entry name" value="YceD"/>
    <property type="match status" value="1"/>
</dbReference>
<dbReference type="RefSeq" id="WP_181739920.1">
    <property type="nucleotide sequence ID" value="NZ_JACEOL010000030.1"/>
</dbReference>
<reference evidence="1 2" key="1">
    <citation type="submission" date="2020-07" db="EMBL/GenBank/DDBJ databases">
        <title>Thermoactinomyces phylogeny.</title>
        <authorList>
            <person name="Dunlap C."/>
        </authorList>
    </citation>
    <scope>NUCLEOTIDE SEQUENCE [LARGE SCALE GENOMIC DNA]</scope>
    <source>
        <strain evidence="1 2">AMNI-1</strain>
    </source>
</reference>
<sequence length="171" mass="19341">MQISLHKLKQANDGLLLEHETIQFDLVGEVPELTDLGPVHVKARAELIDPDLFVVNAAIRAQAKFLCVKCLTEFRQVLEAALQEYFTDEPYRAVDSEEQEIHLVHENKLDLTPFVREALLLQFPSAPICRENCRGLCPVCGKNRNTDPCHCQVKSVDPRLAALENWHESDG</sequence>
<dbReference type="EMBL" id="JACEOL010000030">
    <property type="protein sequence ID" value="MBA4602417.1"/>
    <property type="molecule type" value="Genomic_DNA"/>
</dbReference>
<dbReference type="PANTHER" id="PTHR34374">
    <property type="entry name" value="LARGE RIBOSOMAL RNA SUBUNIT ACCUMULATION PROTEIN YCED HOMOLOG 1, CHLOROPLASTIC"/>
    <property type="match status" value="1"/>
</dbReference>
<proteinExistence type="predicted"/>
<organism evidence="1 2">
    <name type="scientific">Thermoactinomyces mirandus</name>
    <dbReference type="NCBI Taxonomy" id="2756294"/>
    <lineage>
        <taxon>Bacteria</taxon>
        <taxon>Bacillati</taxon>
        <taxon>Bacillota</taxon>
        <taxon>Bacilli</taxon>
        <taxon>Bacillales</taxon>
        <taxon>Thermoactinomycetaceae</taxon>
        <taxon>Thermoactinomyces</taxon>
    </lineage>
</organism>
<dbReference type="AlphaFoldDB" id="A0A7W1XSN4"/>